<protein>
    <submittedName>
        <fullName evidence="1">ORF7</fullName>
    </submittedName>
</protein>
<organism evidence="1">
    <name type="scientific">Siadenovirus sp</name>
    <dbReference type="NCBI Taxonomy" id="2671519"/>
    <lineage>
        <taxon>Viruses</taxon>
        <taxon>Varidnaviria</taxon>
        <taxon>Bamfordvirae</taxon>
        <taxon>Preplasmiviricota</taxon>
        <taxon>Polisuviricotina</taxon>
        <taxon>Pharingeaviricetes</taxon>
        <taxon>Rowavirales</taxon>
        <taxon>Adenoviridae</taxon>
        <taxon>Siadenovirus</taxon>
    </lineage>
</organism>
<evidence type="ECO:0000313" key="2">
    <source>
        <dbReference type="Proteomes" id="UP001059127"/>
    </source>
</evidence>
<sequence length="211" mass="23974">MLTWWLQVDVHINEDDYFQQNLQLTLQAMAMDVQEDKIKLNKHEEISPDLNVILFGQLGTWLSCGMKKLGVFTTGKGDIFFRMICSTAAHTFLLAEEQGKTLKLRLEYALNMQFGVCLSAGLVKVTLVAVQGVEMPTIKPVVDKELVLLVTTEETSIEEDINGAFQKDYYDFENYNTDEVEDMMVNFYGEETILTPPPSANSSFSDELMFE</sequence>
<reference evidence="1" key="2">
    <citation type="journal article" date="2022" name="Infect. Genet. Evol.">
        <title>The genome and phylogenetic analyses of tit siadenoviruses reveal both a novel avian host and viral species.</title>
        <authorList>
            <person name="Gellert A."/>
            <person name="Benko M."/>
            <person name="Harrach B."/>
            <person name="Peters M."/>
            <person name="Kajan G.L."/>
        </authorList>
    </citation>
    <scope>NUCLEOTIDE SEQUENCE</scope>
    <source>
        <strain evidence="1">S478/20</strain>
    </source>
</reference>
<evidence type="ECO:0000313" key="1">
    <source>
        <dbReference type="EMBL" id="UVZ42965.1"/>
    </source>
</evidence>
<keyword evidence="2" id="KW-1185">Reference proteome</keyword>
<dbReference type="Proteomes" id="UP001059127">
    <property type="component" value="Segment"/>
</dbReference>
<accession>A0A9E7QXL2</accession>
<reference evidence="1" key="1">
    <citation type="journal article" date="2021" name="Eur. J. Wildl. Res.">
        <title>Increased mortality in wild tits in North Rhine-Westphalia (Germany) in 2020 with a special focus on Suttonella ornithocola and other infectious pathogens.</title>
        <authorList>
            <person name="Fischer L."/>
            <person name="Peters M."/>
            <person name="Merbach S."/>
            <person name="Eydner M."/>
            <person name="Kuczka A."/>
            <person name="Lambertz J."/>
            <person name="Kummerfeld M."/>
            <person name="Kahnt K."/>
            <person name="Weiss A."/>
            <person name="Petersen H."/>
        </authorList>
    </citation>
    <scope>NUCLEOTIDE SEQUENCE</scope>
    <source>
        <strain evidence="1">S478/20</strain>
    </source>
</reference>
<name>A0A9E7QXL2_9ADEN</name>
<proteinExistence type="predicted"/>
<dbReference type="EMBL" id="MW508338">
    <property type="protein sequence ID" value="UVZ42965.1"/>
    <property type="molecule type" value="Genomic_DNA"/>
</dbReference>